<name>A0AAD9JKJ3_9ANNE</name>
<keyword evidence="3" id="KW-1185">Reference proteome</keyword>
<dbReference type="Proteomes" id="UP001208570">
    <property type="component" value="Unassembled WGS sequence"/>
</dbReference>
<dbReference type="EMBL" id="JAODUP010000270">
    <property type="protein sequence ID" value="KAK2154352.1"/>
    <property type="molecule type" value="Genomic_DNA"/>
</dbReference>
<evidence type="ECO:0000256" key="1">
    <source>
        <dbReference type="SAM" id="MobiDB-lite"/>
    </source>
</evidence>
<feature type="compositionally biased region" description="Polar residues" evidence="1">
    <location>
        <begin position="53"/>
        <end position="62"/>
    </location>
</feature>
<sequence length="140" mass="14154">MGGKQSTGTPPRMRTYSHAGDGMPMSSNGAAPGALAVGGAGGSGVSARGRTRSLGSVQQNGSHPGHLSIPSSNGGPHGSGASPDSDTSTPEEGPLNSLPRGFIQASSLPVQLFPFQGNQCNLPYDRRYLVMGFAVMDEVG</sequence>
<organism evidence="2 3">
    <name type="scientific">Paralvinella palmiformis</name>
    <dbReference type="NCBI Taxonomy" id="53620"/>
    <lineage>
        <taxon>Eukaryota</taxon>
        <taxon>Metazoa</taxon>
        <taxon>Spiralia</taxon>
        <taxon>Lophotrochozoa</taxon>
        <taxon>Annelida</taxon>
        <taxon>Polychaeta</taxon>
        <taxon>Sedentaria</taxon>
        <taxon>Canalipalpata</taxon>
        <taxon>Terebellida</taxon>
        <taxon>Terebelliformia</taxon>
        <taxon>Alvinellidae</taxon>
        <taxon>Paralvinella</taxon>
    </lineage>
</organism>
<reference evidence="2" key="1">
    <citation type="journal article" date="2023" name="Mol. Biol. Evol.">
        <title>Third-Generation Sequencing Reveals the Adaptive Role of the Epigenome in Three Deep-Sea Polychaetes.</title>
        <authorList>
            <person name="Perez M."/>
            <person name="Aroh O."/>
            <person name="Sun Y."/>
            <person name="Lan Y."/>
            <person name="Juniper S.K."/>
            <person name="Young C.R."/>
            <person name="Angers B."/>
            <person name="Qian P.Y."/>
        </authorList>
    </citation>
    <scope>NUCLEOTIDE SEQUENCE</scope>
    <source>
        <strain evidence="2">P08H-3</strain>
    </source>
</reference>
<gene>
    <name evidence="2" type="ORF">LSH36_270g03065</name>
</gene>
<evidence type="ECO:0000313" key="3">
    <source>
        <dbReference type="Proteomes" id="UP001208570"/>
    </source>
</evidence>
<evidence type="ECO:0000313" key="2">
    <source>
        <dbReference type="EMBL" id="KAK2154352.1"/>
    </source>
</evidence>
<dbReference type="AlphaFoldDB" id="A0AAD9JKJ3"/>
<feature type="region of interest" description="Disordered" evidence="1">
    <location>
        <begin position="1"/>
        <end position="101"/>
    </location>
</feature>
<comment type="caution">
    <text evidence="2">The sequence shown here is derived from an EMBL/GenBank/DDBJ whole genome shotgun (WGS) entry which is preliminary data.</text>
</comment>
<protein>
    <submittedName>
        <fullName evidence="2">Uncharacterized protein</fullName>
    </submittedName>
</protein>
<proteinExistence type="predicted"/>
<accession>A0AAD9JKJ3</accession>